<comment type="caution">
    <text evidence="1">The sequence shown here is derived from an EMBL/GenBank/DDBJ whole genome shotgun (WGS) entry which is preliminary data.</text>
</comment>
<dbReference type="Gene3D" id="3.40.109.10">
    <property type="entry name" value="NADH Oxidase"/>
    <property type="match status" value="1"/>
</dbReference>
<dbReference type="InterPro" id="IPR000415">
    <property type="entry name" value="Nitroreductase-like"/>
</dbReference>
<dbReference type="GO" id="GO:0016491">
    <property type="term" value="F:oxidoreductase activity"/>
    <property type="evidence" value="ECO:0007669"/>
    <property type="project" value="InterPro"/>
</dbReference>
<evidence type="ECO:0000313" key="2">
    <source>
        <dbReference type="Proteomes" id="UP000305546"/>
    </source>
</evidence>
<dbReference type="OrthoDB" id="3617753at2"/>
<accession>A0A5C4LVX4</accession>
<dbReference type="AlphaFoldDB" id="A0A5C4LVX4"/>
<keyword evidence="2" id="KW-1185">Reference proteome</keyword>
<evidence type="ECO:0000313" key="1">
    <source>
        <dbReference type="EMBL" id="TNC23533.1"/>
    </source>
</evidence>
<sequence length="240" mass="25444">MPKTLSEPEYVTSAIAAAARVPFPGDTRASRGRIDVLLDDGDRESLAACGAAVLNIQLALRASGHAATVDLLPDHTRPGLVAVVWIRATCVPSYHERALARAIPALREHHGPFAGGPVPQRVRTALVHAAAREEAELALLEPAAAVGTLKEQLSDSDGLVAVLSSHTDTARGQLQAGRALQRVLLTSSVHGAQAAVLLRPDAVQKARPELRGFLGCQVHPQAVLEFGYAPPAPPKQRRRR</sequence>
<dbReference type="EMBL" id="VDFW01000019">
    <property type="protein sequence ID" value="TNC23533.1"/>
    <property type="molecule type" value="Genomic_DNA"/>
</dbReference>
<protein>
    <submittedName>
        <fullName evidence="1">Uncharacterized protein</fullName>
    </submittedName>
</protein>
<name>A0A5C4LVX4_9PSEU</name>
<dbReference type="Proteomes" id="UP000305546">
    <property type="component" value="Unassembled WGS sequence"/>
</dbReference>
<proteinExistence type="predicted"/>
<gene>
    <name evidence="1" type="ORF">FG385_21130</name>
</gene>
<organism evidence="1 2">
    <name type="scientific">Amycolatopsis alkalitolerans</name>
    <dbReference type="NCBI Taxonomy" id="2547244"/>
    <lineage>
        <taxon>Bacteria</taxon>
        <taxon>Bacillati</taxon>
        <taxon>Actinomycetota</taxon>
        <taxon>Actinomycetes</taxon>
        <taxon>Pseudonocardiales</taxon>
        <taxon>Pseudonocardiaceae</taxon>
        <taxon>Amycolatopsis</taxon>
    </lineage>
</organism>
<dbReference type="RefSeq" id="WP_139098490.1">
    <property type="nucleotide sequence ID" value="NZ_VDFW01000019.1"/>
</dbReference>
<reference evidence="1 2" key="1">
    <citation type="submission" date="2019-06" db="EMBL/GenBank/DDBJ databases">
        <title>Amycolatopsis alkalitolerans sp. nov., isolated from Gastrodia elata Blume.</title>
        <authorList>
            <person name="Narsing Rao M.P."/>
            <person name="Li W.J."/>
        </authorList>
    </citation>
    <scope>NUCLEOTIDE SEQUENCE [LARGE SCALE GENOMIC DNA]</scope>
    <source>
        <strain evidence="1 2">SYSUP0005</strain>
    </source>
</reference>